<dbReference type="Pfam" id="PF07963">
    <property type="entry name" value="N_methyl"/>
    <property type="match status" value="1"/>
</dbReference>
<keyword evidence="1" id="KW-1133">Transmembrane helix</keyword>
<organism evidence="2 3">
    <name type="scientific">Salinivibrio kushneri</name>
    <dbReference type="NCBI Taxonomy" id="1908198"/>
    <lineage>
        <taxon>Bacteria</taxon>
        <taxon>Pseudomonadati</taxon>
        <taxon>Pseudomonadota</taxon>
        <taxon>Gammaproteobacteria</taxon>
        <taxon>Vibrionales</taxon>
        <taxon>Vibrionaceae</taxon>
        <taxon>Salinivibrio</taxon>
    </lineage>
</organism>
<comment type="caution">
    <text evidence="2">The sequence shown here is derived from an EMBL/GenBank/DDBJ whole genome shotgun (WGS) entry which is preliminary data.</text>
</comment>
<keyword evidence="1" id="KW-0812">Transmembrane</keyword>
<evidence type="ECO:0000313" key="2">
    <source>
        <dbReference type="EMBL" id="OOE38544.1"/>
    </source>
</evidence>
<proteinExistence type="predicted"/>
<evidence type="ECO:0008006" key="4">
    <source>
        <dbReference type="Google" id="ProtNLM"/>
    </source>
</evidence>
<feature type="transmembrane region" description="Helical" evidence="1">
    <location>
        <begin position="6"/>
        <end position="29"/>
    </location>
</feature>
<protein>
    <recommendedName>
        <fullName evidence="4">Prepilin-type N-terminal cleavage/methylation domain-containing protein</fullName>
    </recommendedName>
</protein>
<keyword evidence="1" id="KW-0472">Membrane</keyword>
<dbReference type="RefSeq" id="WP_077659724.1">
    <property type="nucleotide sequence ID" value="NZ_CP040021.1"/>
</dbReference>
<dbReference type="EMBL" id="MUEK01000017">
    <property type="protein sequence ID" value="OOE38544.1"/>
    <property type="molecule type" value="Genomic_DNA"/>
</dbReference>
<name>A0AB36JW83_9GAMM</name>
<dbReference type="NCBIfam" id="TIGR02532">
    <property type="entry name" value="IV_pilin_GFxxxE"/>
    <property type="match status" value="1"/>
</dbReference>
<dbReference type="AlphaFoldDB" id="A0AB36JW83"/>
<dbReference type="InterPro" id="IPR012902">
    <property type="entry name" value="N_methyl_site"/>
</dbReference>
<accession>A0AB36JW83</accession>
<evidence type="ECO:0000256" key="1">
    <source>
        <dbReference type="SAM" id="Phobius"/>
    </source>
</evidence>
<sequence>MKSQSGFSFLEIMIALVLVSVTGLGLYSLTAEIEARQYNAKLAEGAMHIANDQLALWQRINTDTPCSAKNGEKVQLSNIAGCLIETKETPYQLKAETTKTLMGETGPYAKQLEVIVSWKDSRGVSQSLIFYFTASIHRHG</sequence>
<gene>
    <name evidence="2" type="ORF">BZG00_14065</name>
</gene>
<keyword evidence="3" id="KW-1185">Reference proteome</keyword>
<evidence type="ECO:0000313" key="3">
    <source>
        <dbReference type="Proteomes" id="UP000189021"/>
    </source>
</evidence>
<dbReference type="GeneID" id="89610003"/>
<reference evidence="2 3" key="1">
    <citation type="journal article" date="2017" name="Genome Announc.">
        <title>Draft Genome Sequences of Salinivibrio proteolyticus, Salinivibrio sharmensis, Salinivibrio siamensis, Salinivibrio costicola subsp. alcaliphilus, Salinivibrio costicola subsp. vallismortis, and 29 New Isolates Belonging to the Genus Salinivibrio.</title>
        <authorList>
            <person name="Lopez-Hermoso C."/>
            <person name="de la Haba R.R."/>
            <person name="Sanchez-Porro C."/>
            <person name="Bayliss S.C."/>
            <person name="Feil E.J."/>
            <person name="Ventosa A."/>
        </authorList>
    </citation>
    <scope>NUCLEOTIDE SEQUENCE [LARGE SCALE GENOMIC DNA]</scope>
    <source>
        <strain evidence="2 3">AL184</strain>
    </source>
</reference>
<dbReference type="Proteomes" id="UP000189021">
    <property type="component" value="Unassembled WGS sequence"/>
</dbReference>